<feature type="transmembrane region" description="Helical" evidence="1">
    <location>
        <begin position="154"/>
        <end position="180"/>
    </location>
</feature>
<evidence type="ECO:0000313" key="2">
    <source>
        <dbReference type="EMBL" id="KAJ7191881.1"/>
    </source>
</evidence>
<reference evidence="2" key="1">
    <citation type="submission" date="2023-03" db="EMBL/GenBank/DDBJ databases">
        <title>Massive genome expansion in bonnet fungi (Mycena s.s.) driven by repeated elements and novel gene families across ecological guilds.</title>
        <authorList>
            <consortium name="Lawrence Berkeley National Laboratory"/>
            <person name="Harder C.B."/>
            <person name="Miyauchi S."/>
            <person name="Viragh M."/>
            <person name="Kuo A."/>
            <person name="Thoen E."/>
            <person name="Andreopoulos B."/>
            <person name="Lu D."/>
            <person name="Skrede I."/>
            <person name="Drula E."/>
            <person name="Henrissat B."/>
            <person name="Morin E."/>
            <person name="Kohler A."/>
            <person name="Barry K."/>
            <person name="LaButti K."/>
            <person name="Morin E."/>
            <person name="Salamov A."/>
            <person name="Lipzen A."/>
            <person name="Mereny Z."/>
            <person name="Hegedus B."/>
            <person name="Baldrian P."/>
            <person name="Stursova M."/>
            <person name="Weitz H."/>
            <person name="Taylor A."/>
            <person name="Grigoriev I.V."/>
            <person name="Nagy L.G."/>
            <person name="Martin F."/>
            <person name="Kauserud H."/>
        </authorList>
    </citation>
    <scope>NUCLEOTIDE SEQUENCE</scope>
    <source>
        <strain evidence="2">9144</strain>
    </source>
</reference>
<dbReference type="PANTHER" id="PTHR40465">
    <property type="entry name" value="CHROMOSOME 1, WHOLE GENOME SHOTGUN SEQUENCE"/>
    <property type="match status" value="1"/>
</dbReference>
<evidence type="ECO:0000256" key="1">
    <source>
        <dbReference type="SAM" id="Phobius"/>
    </source>
</evidence>
<keyword evidence="3" id="KW-1185">Reference proteome</keyword>
<name>A0AAD6UPC4_9AGAR</name>
<organism evidence="2 3">
    <name type="scientific">Mycena pura</name>
    <dbReference type="NCBI Taxonomy" id="153505"/>
    <lineage>
        <taxon>Eukaryota</taxon>
        <taxon>Fungi</taxon>
        <taxon>Dikarya</taxon>
        <taxon>Basidiomycota</taxon>
        <taxon>Agaricomycotina</taxon>
        <taxon>Agaricomycetes</taxon>
        <taxon>Agaricomycetidae</taxon>
        <taxon>Agaricales</taxon>
        <taxon>Marasmiineae</taxon>
        <taxon>Mycenaceae</taxon>
        <taxon>Mycena</taxon>
    </lineage>
</organism>
<dbReference type="EMBL" id="JARJCW010000127">
    <property type="protein sequence ID" value="KAJ7191881.1"/>
    <property type="molecule type" value="Genomic_DNA"/>
</dbReference>
<proteinExistence type="predicted"/>
<feature type="transmembrane region" description="Helical" evidence="1">
    <location>
        <begin position="6"/>
        <end position="26"/>
    </location>
</feature>
<comment type="caution">
    <text evidence="2">The sequence shown here is derived from an EMBL/GenBank/DDBJ whole genome shotgun (WGS) entry which is preliminary data.</text>
</comment>
<gene>
    <name evidence="2" type="ORF">GGX14DRAFT_380653</name>
</gene>
<dbReference type="PANTHER" id="PTHR40465:SF1">
    <property type="entry name" value="DUF6534 DOMAIN-CONTAINING PROTEIN"/>
    <property type="match status" value="1"/>
</dbReference>
<dbReference type="Proteomes" id="UP001219525">
    <property type="component" value="Unassembled WGS sequence"/>
</dbReference>
<dbReference type="AlphaFoldDB" id="A0AAD6UPC4"/>
<keyword evidence="1" id="KW-0812">Transmembrane</keyword>
<feature type="transmembrane region" description="Helical" evidence="1">
    <location>
        <begin position="47"/>
        <end position="68"/>
    </location>
</feature>
<keyword evidence="1" id="KW-0472">Membrane</keyword>
<feature type="transmembrane region" description="Helical" evidence="1">
    <location>
        <begin position="117"/>
        <end position="142"/>
    </location>
</feature>
<accession>A0AAD6UPC4</accession>
<evidence type="ECO:0000313" key="3">
    <source>
        <dbReference type="Proteomes" id="UP001219525"/>
    </source>
</evidence>
<protein>
    <submittedName>
        <fullName evidence="2">Uncharacterized protein</fullName>
    </submittedName>
</protein>
<sequence length="189" mass="20908">MAPSLNLTLGPIVVGVVIGVFLYGIASVQAYQCLRSGSAKDKRWLRILVQLVWSVPTLITVFTCMYLFSLTVINYGEVSKLSILTWPVSVSFFLGGIASAIVQSFFAWRVHVLSGRWFVSVVSWTGSVARIGITLAICIITIQQPDLKIFEIQFPYMIILSLTVSMSIDILNTVSLCYCLHHLRTGWGG</sequence>
<feature type="transmembrane region" description="Helical" evidence="1">
    <location>
        <begin position="88"/>
        <end position="110"/>
    </location>
</feature>
<keyword evidence="1" id="KW-1133">Transmembrane helix</keyword>